<evidence type="ECO:0000313" key="8">
    <source>
        <dbReference type="Proteomes" id="UP000198851"/>
    </source>
</evidence>
<keyword evidence="2 5" id="KW-0812">Transmembrane</keyword>
<feature type="transmembrane region" description="Helical" evidence="5">
    <location>
        <begin position="12"/>
        <end position="34"/>
    </location>
</feature>
<name>A0A1I4CS28_9RHOB</name>
<evidence type="ECO:0000256" key="3">
    <source>
        <dbReference type="ARBA" id="ARBA00022989"/>
    </source>
</evidence>
<dbReference type="EMBL" id="FOSZ01000002">
    <property type="protein sequence ID" value="SFK82741.1"/>
    <property type="molecule type" value="Genomic_DNA"/>
</dbReference>
<feature type="transmembrane region" description="Helical" evidence="5">
    <location>
        <begin position="113"/>
        <end position="134"/>
    </location>
</feature>
<reference evidence="8" key="1">
    <citation type="submission" date="2016-10" db="EMBL/GenBank/DDBJ databases">
        <authorList>
            <person name="Varghese N."/>
            <person name="Submissions S."/>
        </authorList>
    </citation>
    <scope>NUCLEOTIDE SEQUENCE [LARGE SCALE GENOMIC DNA]</scope>
    <source>
        <strain evidence="8">DSM 28453</strain>
    </source>
</reference>
<accession>A0A1I4CS28</accession>
<dbReference type="GO" id="GO:0016020">
    <property type="term" value="C:membrane"/>
    <property type="evidence" value="ECO:0007669"/>
    <property type="project" value="UniProtKB-SubCell"/>
</dbReference>
<feature type="transmembrane region" description="Helical" evidence="5">
    <location>
        <begin position="79"/>
        <end position="101"/>
    </location>
</feature>
<evidence type="ECO:0000256" key="5">
    <source>
        <dbReference type="SAM" id="Phobius"/>
    </source>
</evidence>
<dbReference type="PANTHER" id="PTHR43066">
    <property type="entry name" value="RHOMBOID-RELATED PROTEIN"/>
    <property type="match status" value="1"/>
</dbReference>
<dbReference type="Gene3D" id="1.20.1540.10">
    <property type="entry name" value="Rhomboid-like"/>
    <property type="match status" value="1"/>
</dbReference>
<keyword evidence="8" id="KW-1185">Reference proteome</keyword>
<dbReference type="InterPro" id="IPR022764">
    <property type="entry name" value="Peptidase_S54_rhomboid_dom"/>
</dbReference>
<keyword evidence="3 5" id="KW-1133">Transmembrane helix</keyword>
<evidence type="ECO:0000256" key="4">
    <source>
        <dbReference type="ARBA" id="ARBA00023136"/>
    </source>
</evidence>
<dbReference type="PANTHER" id="PTHR43066:SF11">
    <property type="entry name" value="PEPTIDASE S54 RHOMBOID DOMAIN-CONTAINING PROTEIN"/>
    <property type="match status" value="1"/>
</dbReference>
<evidence type="ECO:0000259" key="6">
    <source>
        <dbReference type="Pfam" id="PF01694"/>
    </source>
</evidence>
<protein>
    <submittedName>
        <fullName evidence="7">Rhomboid family protein</fullName>
    </submittedName>
</protein>
<evidence type="ECO:0000313" key="7">
    <source>
        <dbReference type="EMBL" id="SFK82741.1"/>
    </source>
</evidence>
<dbReference type="SUPFAM" id="SSF144091">
    <property type="entry name" value="Rhomboid-like"/>
    <property type="match status" value="1"/>
</dbReference>
<sequence>MSHPDDQSPVNPLPPVVVALFLLLVGVEAAFWAGSQGLIGGPSAVGWRLSGMQQYAFSAEIFDWMLATGSWPLEHVKRFVTYLFVHYNFTHALFGGVLLLAIGKMVGEVFSQLATLVVFIGSGVIGALAYALILDTPEPLVGSYPGVYGLIGAYTFLMWVQLGVLGAPQVRAFSLIGMLVAIQLVFGLVFGGNPDWVADVFGFAAGFLMSFLLVPGGWQRIRERIRRQ</sequence>
<proteinExistence type="predicted"/>
<comment type="subcellular location">
    <subcellularLocation>
        <location evidence="1">Membrane</location>
        <topology evidence="1">Multi-pass membrane protein</topology>
    </subcellularLocation>
</comment>
<keyword evidence="4 5" id="KW-0472">Membrane</keyword>
<feature type="transmembrane region" description="Helical" evidence="5">
    <location>
        <begin position="172"/>
        <end position="190"/>
    </location>
</feature>
<gene>
    <name evidence="7" type="ORF">SAMN04488036_102398</name>
</gene>
<feature type="domain" description="Peptidase S54 rhomboid" evidence="6">
    <location>
        <begin position="75"/>
        <end position="214"/>
    </location>
</feature>
<organism evidence="7 8">
    <name type="scientific">Shimia haliotis</name>
    <dbReference type="NCBI Taxonomy" id="1280847"/>
    <lineage>
        <taxon>Bacteria</taxon>
        <taxon>Pseudomonadati</taxon>
        <taxon>Pseudomonadota</taxon>
        <taxon>Alphaproteobacteria</taxon>
        <taxon>Rhodobacterales</taxon>
        <taxon>Roseobacteraceae</taxon>
    </lineage>
</organism>
<dbReference type="InterPro" id="IPR035952">
    <property type="entry name" value="Rhomboid-like_sf"/>
</dbReference>
<dbReference type="AlphaFoldDB" id="A0A1I4CS28"/>
<dbReference type="RefSeq" id="WP_093322287.1">
    <property type="nucleotide sequence ID" value="NZ_FOSZ01000002.1"/>
</dbReference>
<dbReference type="Pfam" id="PF01694">
    <property type="entry name" value="Rhomboid"/>
    <property type="match status" value="1"/>
</dbReference>
<dbReference type="STRING" id="1280847.SAMN04488036_102398"/>
<evidence type="ECO:0000256" key="1">
    <source>
        <dbReference type="ARBA" id="ARBA00004141"/>
    </source>
</evidence>
<feature type="transmembrane region" description="Helical" evidence="5">
    <location>
        <begin position="146"/>
        <end position="165"/>
    </location>
</feature>
<feature type="transmembrane region" description="Helical" evidence="5">
    <location>
        <begin position="196"/>
        <end position="218"/>
    </location>
</feature>
<dbReference type="GO" id="GO:0004252">
    <property type="term" value="F:serine-type endopeptidase activity"/>
    <property type="evidence" value="ECO:0007669"/>
    <property type="project" value="InterPro"/>
</dbReference>
<evidence type="ECO:0000256" key="2">
    <source>
        <dbReference type="ARBA" id="ARBA00022692"/>
    </source>
</evidence>
<dbReference type="Proteomes" id="UP000198851">
    <property type="component" value="Unassembled WGS sequence"/>
</dbReference>
<dbReference type="OrthoDB" id="7836448at2"/>